<sequence length="61" mass="6435">MTTRNKSEHGSLRANVAATLKQPVPPFWALSALPLQILKVGEDPVTLSPVSGAIVKKVASL</sequence>
<protein>
    <submittedName>
        <fullName evidence="1">Uncharacterized protein</fullName>
    </submittedName>
</protein>
<organism evidence="1 2">
    <name type="scientific">Stylosanthes scabra</name>
    <dbReference type="NCBI Taxonomy" id="79078"/>
    <lineage>
        <taxon>Eukaryota</taxon>
        <taxon>Viridiplantae</taxon>
        <taxon>Streptophyta</taxon>
        <taxon>Embryophyta</taxon>
        <taxon>Tracheophyta</taxon>
        <taxon>Spermatophyta</taxon>
        <taxon>Magnoliopsida</taxon>
        <taxon>eudicotyledons</taxon>
        <taxon>Gunneridae</taxon>
        <taxon>Pentapetalae</taxon>
        <taxon>rosids</taxon>
        <taxon>fabids</taxon>
        <taxon>Fabales</taxon>
        <taxon>Fabaceae</taxon>
        <taxon>Papilionoideae</taxon>
        <taxon>50 kb inversion clade</taxon>
        <taxon>dalbergioids sensu lato</taxon>
        <taxon>Dalbergieae</taxon>
        <taxon>Pterocarpus clade</taxon>
        <taxon>Stylosanthes</taxon>
    </lineage>
</organism>
<dbReference type="Proteomes" id="UP001341840">
    <property type="component" value="Unassembled WGS sequence"/>
</dbReference>
<evidence type="ECO:0000313" key="1">
    <source>
        <dbReference type="EMBL" id="MED6152374.1"/>
    </source>
</evidence>
<comment type="caution">
    <text evidence="1">The sequence shown here is derived from an EMBL/GenBank/DDBJ whole genome shotgun (WGS) entry which is preliminary data.</text>
</comment>
<feature type="non-terminal residue" evidence="1">
    <location>
        <position position="61"/>
    </location>
</feature>
<dbReference type="EMBL" id="JASCZI010092447">
    <property type="protein sequence ID" value="MED6152374.1"/>
    <property type="molecule type" value="Genomic_DNA"/>
</dbReference>
<proteinExistence type="predicted"/>
<gene>
    <name evidence="1" type="ORF">PIB30_091455</name>
</gene>
<evidence type="ECO:0000313" key="2">
    <source>
        <dbReference type="Proteomes" id="UP001341840"/>
    </source>
</evidence>
<accession>A0ABU6TV39</accession>
<keyword evidence="2" id="KW-1185">Reference proteome</keyword>
<reference evidence="1 2" key="1">
    <citation type="journal article" date="2023" name="Plants (Basel)">
        <title>Bridging the Gap: Combining Genomics and Transcriptomics Approaches to Understand Stylosanthes scabra, an Orphan Legume from the Brazilian Caatinga.</title>
        <authorList>
            <person name="Ferreira-Neto J.R.C."/>
            <person name="da Silva M.D."/>
            <person name="Binneck E."/>
            <person name="de Melo N.F."/>
            <person name="da Silva R.H."/>
            <person name="de Melo A.L.T.M."/>
            <person name="Pandolfi V."/>
            <person name="Bustamante F.O."/>
            <person name="Brasileiro-Vidal A.C."/>
            <person name="Benko-Iseppon A.M."/>
        </authorList>
    </citation>
    <scope>NUCLEOTIDE SEQUENCE [LARGE SCALE GENOMIC DNA]</scope>
    <source>
        <tissue evidence="1">Leaves</tissue>
    </source>
</reference>
<name>A0ABU6TV39_9FABA</name>